<evidence type="ECO:0000313" key="3">
    <source>
        <dbReference type="Proteomes" id="UP001497527"/>
    </source>
</evidence>
<dbReference type="InterPro" id="IPR025634">
    <property type="entry name" value="DUF4292"/>
</dbReference>
<sequence>MRIFKFLLVSILLFASCKSTKTITSDNVVLENLSARRVAKKHKNVSFDKKTVDARLKVNYKDNKENVGFSVHMKLKKDEVIWLKGTKFITVFKAKITPQKVRFYSPYKKNYFDGDFSMLKELLGVDVTFEQLQNMLLGQASLDLTSQKQEVEIINASYRLSPKKQSTLFDVFFDINPTHFKLNQQSVVNSIKEQRLDIKYPSYSVKNKVVFPKKVVIHGKNKLKFTKIDITYRSVEFNKNLNFDFRIPSGYKEIKL</sequence>
<proteinExistence type="predicted"/>
<dbReference type="Proteomes" id="UP001497527">
    <property type="component" value="Unassembled WGS sequence"/>
</dbReference>
<evidence type="ECO:0000313" key="2">
    <source>
        <dbReference type="EMBL" id="CAL2103790.1"/>
    </source>
</evidence>
<dbReference type="Pfam" id="PF14125">
    <property type="entry name" value="DUF4292"/>
    <property type="match status" value="1"/>
</dbReference>
<dbReference type="EMBL" id="CAXJIO010000014">
    <property type="protein sequence ID" value="CAL2103790.1"/>
    <property type="molecule type" value="Genomic_DNA"/>
</dbReference>
<reference evidence="2 3" key="1">
    <citation type="submission" date="2024-05" db="EMBL/GenBank/DDBJ databases">
        <authorList>
            <person name="Duchaud E."/>
        </authorList>
    </citation>
    <scope>NUCLEOTIDE SEQUENCE [LARGE SCALE GENOMIC DNA]</scope>
    <source>
        <strain evidence="2">Ena-SAMPLE-TAB-13-05-2024-13:56:06:370-140308</strain>
    </source>
</reference>
<dbReference type="PROSITE" id="PS51257">
    <property type="entry name" value="PROKAR_LIPOPROTEIN"/>
    <property type="match status" value="1"/>
</dbReference>
<name>A0ABP1F1D1_9FLAO</name>
<keyword evidence="1" id="KW-0732">Signal</keyword>
<dbReference type="SUPFAM" id="SSF89392">
    <property type="entry name" value="Prokaryotic lipoproteins and lipoprotein localization factors"/>
    <property type="match status" value="1"/>
</dbReference>
<dbReference type="RefSeq" id="WP_348718268.1">
    <property type="nucleotide sequence ID" value="NZ_CAXJIO010000014.1"/>
</dbReference>
<evidence type="ECO:0008006" key="4">
    <source>
        <dbReference type="Google" id="ProtNLM"/>
    </source>
</evidence>
<comment type="caution">
    <text evidence="2">The sequence shown here is derived from an EMBL/GenBank/DDBJ whole genome shotgun (WGS) entry which is preliminary data.</text>
</comment>
<protein>
    <recommendedName>
        <fullName evidence="4">DUF4292 domain-containing protein</fullName>
    </recommendedName>
</protein>
<keyword evidence="3" id="KW-1185">Reference proteome</keyword>
<dbReference type="InterPro" id="IPR029046">
    <property type="entry name" value="LolA/LolB/LppX"/>
</dbReference>
<organism evidence="2 3">
    <name type="scientific">Tenacibaculum polynesiense</name>
    <dbReference type="NCBI Taxonomy" id="3137857"/>
    <lineage>
        <taxon>Bacteria</taxon>
        <taxon>Pseudomonadati</taxon>
        <taxon>Bacteroidota</taxon>
        <taxon>Flavobacteriia</taxon>
        <taxon>Flavobacteriales</taxon>
        <taxon>Flavobacteriaceae</taxon>
        <taxon>Tenacibaculum</taxon>
    </lineage>
</organism>
<evidence type="ECO:0000256" key="1">
    <source>
        <dbReference type="ARBA" id="ARBA00022729"/>
    </source>
</evidence>
<dbReference type="Gene3D" id="2.50.20.10">
    <property type="entry name" value="Lipoprotein localisation LolA/LolB/LppX"/>
    <property type="match status" value="1"/>
</dbReference>
<gene>
    <name evidence="2" type="ORF">T190423A01A_50038</name>
</gene>
<accession>A0ABP1F1D1</accession>